<protein>
    <submittedName>
        <fullName evidence="1">Epimerase</fullName>
    </submittedName>
</protein>
<comment type="caution">
    <text evidence="1">The sequence shown here is derived from an EMBL/GenBank/DDBJ whole genome shotgun (WGS) entry which is preliminary data.</text>
</comment>
<accession>A0ABV9SVA3</accession>
<dbReference type="SUPFAM" id="SSF51735">
    <property type="entry name" value="NAD(P)-binding Rossmann-fold domains"/>
    <property type="match status" value="1"/>
</dbReference>
<dbReference type="Proteomes" id="UP001595818">
    <property type="component" value="Unassembled WGS sequence"/>
</dbReference>
<keyword evidence="2" id="KW-1185">Reference proteome</keyword>
<dbReference type="PANTHER" id="PTHR48079:SF6">
    <property type="entry name" value="NAD(P)-BINDING DOMAIN-CONTAINING PROTEIN-RELATED"/>
    <property type="match status" value="1"/>
</dbReference>
<evidence type="ECO:0000313" key="2">
    <source>
        <dbReference type="Proteomes" id="UP001595818"/>
    </source>
</evidence>
<dbReference type="Gene3D" id="3.40.50.720">
    <property type="entry name" value="NAD(P)-binding Rossmann-like Domain"/>
    <property type="match status" value="1"/>
</dbReference>
<sequence length="277" mass="31161">MTVTIIGLGWLGVPLAQLLREQGYTVKGSTTQSKKQAHLVDSGIDTTVFSLDPQPKGQNYSDLFDTDILFVNIPPGSRTRPASFHPQQISAIKKLATETKVPRIIYASSTGIYPNLNQVARETDSIDRDNTGNLALWEAENLLWKDKTYDLTVIRFAGLLGGDRIPGKYFSGKENVPGHFPVNYVHRVDACRAVSWIIEKDLWNNMFNIVCPKHPTKKEVFEKNALDMGFPPPGSYDKSSNQNWKCISVEKFLETGFRFHFNDPLSFTYSVDLLSKT</sequence>
<gene>
    <name evidence="1" type="ORF">ACFPFU_01070</name>
</gene>
<dbReference type="InterPro" id="IPR051783">
    <property type="entry name" value="NAD(P)-dependent_oxidoreduct"/>
</dbReference>
<reference evidence="2" key="1">
    <citation type="journal article" date="2019" name="Int. J. Syst. Evol. Microbiol.">
        <title>The Global Catalogue of Microorganisms (GCM) 10K type strain sequencing project: providing services to taxonomists for standard genome sequencing and annotation.</title>
        <authorList>
            <consortium name="The Broad Institute Genomics Platform"/>
            <consortium name="The Broad Institute Genome Sequencing Center for Infectious Disease"/>
            <person name="Wu L."/>
            <person name="Ma J."/>
        </authorList>
    </citation>
    <scope>NUCLEOTIDE SEQUENCE [LARGE SCALE GENOMIC DNA]</scope>
    <source>
        <strain evidence="2">CGMCC 4.7466</strain>
    </source>
</reference>
<organism evidence="1 2">
    <name type="scientific">Negadavirga shengliensis</name>
    <dbReference type="NCBI Taxonomy" id="1389218"/>
    <lineage>
        <taxon>Bacteria</taxon>
        <taxon>Pseudomonadati</taxon>
        <taxon>Bacteroidota</taxon>
        <taxon>Cytophagia</taxon>
        <taxon>Cytophagales</taxon>
        <taxon>Cyclobacteriaceae</taxon>
        <taxon>Negadavirga</taxon>
    </lineage>
</organism>
<evidence type="ECO:0000313" key="1">
    <source>
        <dbReference type="EMBL" id="MFC4870259.1"/>
    </source>
</evidence>
<dbReference type="EMBL" id="JBHSJJ010000001">
    <property type="protein sequence ID" value="MFC4870259.1"/>
    <property type="molecule type" value="Genomic_DNA"/>
</dbReference>
<dbReference type="RefSeq" id="WP_377060642.1">
    <property type="nucleotide sequence ID" value="NZ_JBHSJJ010000001.1"/>
</dbReference>
<proteinExistence type="predicted"/>
<dbReference type="PANTHER" id="PTHR48079">
    <property type="entry name" value="PROTEIN YEEZ"/>
    <property type="match status" value="1"/>
</dbReference>
<name>A0ABV9SVA3_9BACT</name>
<dbReference type="InterPro" id="IPR036291">
    <property type="entry name" value="NAD(P)-bd_dom_sf"/>
</dbReference>